<evidence type="ECO:0000256" key="6">
    <source>
        <dbReference type="SAM" id="Phobius"/>
    </source>
</evidence>
<sequence length="339" mass="34269">MGERGAPGELLLGAGVPGPTASERLRRGLPLWISLVVLGAVVAVNGALQPNFFEMPVLRANVATFLPLIAAAVGQTLVVLTGAIDLSVGGIVTLVNVVTVRLLSGLGPEPGTGGVLLALAAGLLVGVLTGTVNGLLVAHLRLQSIIATFATSFVWMGLALYVMPTPGGSVPELVYRTYRGYFLGIPVVAWVVLVVLGLWWVIKRTRLGRYLYAVGGNAASAYASGVPVSLVMVAAYALEGLFAGIAGLALTADIASGDPLVGEPLTLSSITAVVIGGTRLAGGVGGAGGSAAGAAVLGLIRNVIFFANVPPFYQDFISGLIVIGALAAAALGSVRRRSV</sequence>
<feature type="transmembrane region" description="Helical" evidence="6">
    <location>
        <begin position="183"/>
        <end position="202"/>
    </location>
</feature>
<gene>
    <name evidence="7" type="ORF">U7230_13290</name>
</gene>
<dbReference type="PANTHER" id="PTHR32196">
    <property type="entry name" value="ABC TRANSPORTER PERMEASE PROTEIN YPHD-RELATED-RELATED"/>
    <property type="match status" value="1"/>
</dbReference>
<dbReference type="EMBL" id="CP141615">
    <property type="protein sequence ID" value="WRP17045.1"/>
    <property type="molecule type" value="Genomic_DNA"/>
</dbReference>
<feature type="transmembrane region" description="Helical" evidence="6">
    <location>
        <begin position="60"/>
        <end position="79"/>
    </location>
</feature>
<keyword evidence="2" id="KW-1003">Cell membrane</keyword>
<dbReference type="Pfam" id="PF02653">
    <property type="entry name" value="BPD_transp_2"/>
    <property type="match status" value="1"/>
</dbReference>
<feature type="transmembrane region" description="Helical" evidence="6">
    <location>
        <begin position="316"/>
        <end position="334"/>
    </location>
</feature>
<feature type="transmembrane region" description="Helical" evidence="6">
    <location>
        <begin position="86"/>
        <end position="103"/>
    </location>
</feature>
<reference evidence="7 8" key="1">
    <citation type="journal article" date="2024" name="Front. Microbiol.">
        <title>Novel thermophilic genera Geochorda gen. nov. and Carboxydochorda gen. nov. from the deep terrestrial subsurface reveal the ecophysiological diversity in the class Limnochordia.</title>
        <authorList>
            <person name="Karnachuk O.V."/>
            <person name="Lukina A.P."/>
            <person name="Avakyan M.R."/>
            <person name="Kadnikov V.V."/>
            <person name="Begmatov S."/>
            <person name="Beletsky A.V."/>
            <person name="Vlasova K.G."/>
            <person name="Novikov A.A."/>
            <person name="Shcherbakova V.A."/>
            <person name="Mardanov A.V."/>
            <person name="Ravin N.V."/>
        </authorList>
    </citation>
    <scope>NUCLEOTIDE SEQUENCE [LARGE SCALE GENOMIC DNA]</scope>
    <source>
        <strain evidence="7 8">L945</strain>
    </source>
</reference>
<name>A0ABZ1BX36_9FIRM</name>
<dbReference type="RefSeq" id="WP_324716317.1">
    <property type="nucleotide sequence ID" value="NZ_CP141615.1"/>
</dbReference>
<keyword evidence="8" id="KW-1185">Reference proteome</keyword>
<dbReference type="CDD" id="cd06579">
    <property type="entry name" value="TM_PBP1_transp_AraH_like"/>
    <property type="match status" value="1"/>
</dbReference>
<accession>A0ABZ1BX36</accession>
<feature type="transmembrane region" description="Helical" evidence="6">
    <location>
        <begin position="145"/>
        <end position="163"/>
    </location>
</feature>
<protein>
    <submittedName>
        <fullName evidence="7">ABC transporter permease</fullName>
    </submittedName>
</protein>
<proteinExistence type="predicted"/>
<dbReference type="Proteomes" id="UP001332192">
    <property type="component" value="Chromosome"/>
</dbReference>
<comment type="subcellular location">
    <subcellularLocation>
        <location evidence="1">Cell membrane</location>
        <topology evidence="1">Multi-pass membrane protein</topology>
    </subcellularLocation>
</comment>
<keyword evidence="4 6" id="KW-1133">Transmembrane helix</keyword>
<organism evidence="7 8">
    <name type="scientific">Carboxydichorda subterranea</name>
    <dbReference type="NCBI Taxonomy" id="3109565"/>
    <lineage>
        <taxon>Bacteria</taxon>
        <taxon>Bacillati</taxon>
        <taxon>Bacillota</taxon>
        <taxon>Limnochordia</taxon>
        <taxon>Limnochordales</taxon>
        <taxon>Geochordaceae</taxon>
        <taxon>Carboxydichorda</taxon>
    </lineage>
</organism>
<feature type="transmembrane region" description="Helical" evidence="6">
    <location>
        <begin position="115"/>
        <end position="138"/>
    </location>
</feature>
<evidence type="ECO:0000256" key="3">
    <source>
        <dbReference type="ARBA" id="ARBA00022692"/>
    </source>
</evidence>
<evidence type="ECO:0000256" key="4">
    <source>
        <dbReference type="ARBA" id="ARBA00022989"/>
    </source>
</evidence>
<evidence type="ECO:0000256" key="5">
    <source>
        <dbReference type="ARBA" id="ARBA00023136"/>
    </source>
</evidence>
<evidence type="ECO:0000256" key="1">
    <source>
        <dbReference type="ARBA" id="ARBA00004651"/>
    </source>
</evidence>
<evidence type="ECO:0000256" key="2">
    <source>
        <dbReference type="ARBA" id="ARBA00022475"/>
    </source>
</evidence>
<dbReference type="InterPro" id="IPR001851">
    <property type="entry name" value="ABC_transp_permease"/>
</dbReference>
<evidence type="ECO:0000313" key="8">
    <source>
        <dbReference type="Proteomes" id="UP001332192"/>
    </source>
</evidence>
<feature type="transmembrane region" description="Helical" evidence="6">
    <location>
        <begin position="29"/>
        <end position="48"/>
    </location>
</feature>
<evidence type="ECO:0000313" key="7">
    <source>
        <dbReference type="EMBL" id="WRP17045.1"/>
    </source>
</evidence>
<keyword evidence="3 6" id="KW-0812">Transmembrane</keyword>
<keyword evidence="5 6" id="KW-0472">Membrane</keyword>
<feature type="transmembrane region" description="Helical" evidence="6">
    <location>
        <begin position="214"/>
        <end position="238"/>
    </location>
</feature>